<dbReference type="AlphaFoldDB" id="S8E2U7"/>
<evidence type="ECO:0000313" key="3">
    <source>
        <dbReference type="EMBL" id="EPS99486.1"/>
    </source>
</evidence>
<dbReference type="EMBL" id="KE504156">
    <property type="protein sequence ID" value="EPS99486.1"/>
    <property type="molecule type" value="Genomic_DNA"/>
</dbReference>
<dbReference type="HOGENOM" id="CLU_094659_1_0_1"/>
<accession>S8E2U7</accession>
<dbReference type="OrthoDB" id="2797073at2759"/>
<evidence type="ECO:0000259" key="2">
    <source>
        <dbReference type="Pfam" id="PF00656"/>
    </source>
</evidence>
<evidence type="ECO:0000256" key="1">
    <source>
        <dbReference type="ARBA" id="ARBA00009005"/>
    </source>
</evidence>
<dbReference type="PANTHER" id="PTHR48104:SF30">
    <property type="entry name" value="METACASPASE-1"/>
    <property type="match status" value="1"/>
</dbReference>
<dbReference type="InParanoid" id="S8E2U7"/>
<feature type="non-terminal residue" evidence="3">
    <location>
        <position position="1"/>
    </location>
</feature>
<dbReference type="Pfam" id="PF00656">
    <property type="entry name" value="Peptidase_C14"/>
    <property type="match status" value="1"/>
</dbReference>
<feature type="domain" description="Peptidase C14 caspase" evidence="2">
    <location>
        <begin position="1"/>
        <end position="128"/>
    </location>
</feature>
<dbReference type="InterPro" id="IPR050452">
    <property type="entry name" value="Metacaspase"/>
</dbReference>
<sequence length="129" mass="14343">LHGCGNDAEDFIRLLVDDLGVPQGHIMALFNEGATRSSIINSFKDHLWWNPDIKRGDALLLYYSGHGASAAAPEGWAAERKQIEILCPHDYDPKRDVHGIPDYTLDALIQTLKDYKGDNIIAILDCCHS</sequence>
<name>S8E2U7_FOMSC</name>
<keyword evidence="4" id="KW-1185">Reference proteome</keyword>
<organism evidence="3 4">
    <name type="scientific">Fomitopsis schrenkii</name>
    <name type="common">Brown rot fungus</name>
    <dbReference type="NCBI Taxonomy" id="2126942"/>
    <lineage>
        <taxon>Eukaryota</taxon>
        <taxon>Fungi</taxon>
        <taxon>Dikarya</taxon>
        <taxon>Basidiomycota</taxon>
        <taxon>Agaricomycotina</taxon>
        <taxon>Agaricomycetes</taxon>
        <taxon>Polyporales</taxon>
        <taxon>Fomitopsis</taxon>
    </lineage>
</organism>
<comment type="similarity">
    <text evidence="1">Belongs to the peptidase C14B family.</text>
</comment>
<dbReference type="GO" id="GO:0006508">
    <property type="term" value="P:proteolysis"/>
    <property type="evidence" value="ECO:0007669"/>
    <property type="project" value="InterPro"/>
</dbReference>
<dbReference type="InterPro" id="IPR011600">
    <property type="entry name" value="Pept_C14_caspase"/>
</dbReference>
<reference evidence="3 4" key="1">
    <citation type="journal article" date="2012" name="Science">
        <title>The Paleozoic origin of enzymatic lignin decomposition reconstructed from 31 fungal genomes.</title>
        <authorList>
            <person name="Floudas D."/>
            <person name="Binder M."/>
            <person name="Riley R."/>
            <person name="Barry K."/>
            <person name="Blanchette R.A."/>
            <person name="Henrissat B."/>
            <person name="Martinez A.T."/>
            <person name="Otillar R."/>
            <person name="Spatafora J.W."/>
            <person name="Yadav J.S."/>
            <person name="Aerts A."/>
            <person name="Benoit I."/>
            <person name="Boyd A."/>
            <person name="Carlson A."/>
            <person name="Copeland A."/>
            <person name="Coutinho P.M."/>
            <person name="de Vries R.P."/>
            <person name="Ferreira P."/>
            <person name="Findley K."/>
            <person name="Foster B."/>
            <person name="Gaskell J."/>
            <person name="Glotzer D."/>
            <person name="Gorecki P."/>
            <person name="Heitman J."/>
            <person name="Hesse C."/>
            <person name="Hori C."/>
            <person name="Igarashi K."/>
            <person name="Jurgens J.A."/>
            <person name="Kallen N."/>
            <person name="Kersten P."/>
            <person name="Kohler A."/>
            <person name="Kuees U."/>
            <person name="Kumar T.K.A."/>
            <person name="Kuo A."/>
            <person name="LaButti K."/>
            <person name="Larrondo L.F."/>
            <person name="Lindquist E."/>
            <person name="Ling A."/>
            <person name="Lombard V."/>
            <person name="Lucas S."/>
            <person name="Lundell T."/>
            <person name="Martin R."/>
            <person name="McLaughlin D.J."/>
            <person name="Morgenstern I."/>
            <person name="Morin E."/>
            <person name="Murat C."/>
            <person name="Nagy L.G."/>
            <person name="Nolan M."/>
            <person name="Ohm R.A."/>
            <person name="Patyshakuliyeva A."/>
            <person name="Rokas A."/>
            <person name="Ruiz-Duenas F.J."/>
            <person name="Sabat G."/>
            <person name="Salamov A."/>
            <person name="Samejima M."/>
            <person name="Schmutz J."/>
            <person name="Slot J.C."/>
            <person name="St John F."/>
            <person name="Stenlid J."/>
            <person name="Sun H."/>
            <person name="Sun S."/>
            <person name="Syed K."/>
            <person name="Tsang A."/>
            <person name="Wiebenga A."/>
            <person name="Young D."/>
            <person name="Pisabarro A."/>
            <person name="Eastwood D.C."/>
            <person name="Martin F."/>
            <person name="Cullen D."/>
            <person name="Grigoriev I.V."/>
            <person name="Hibbett D.S."/>
        </authorList>
    </citation>
    <scope>NUCLEOTIDE SEQUENCE</scope>
    <source>
        <strain evidence="4">FP-58527</strain>
    </source>
</reference>
<protein>
    <recommendedName>
        <fullName evidence="2">Peptidase C14 caspase domain-containing protein</fullName>
    </recommendedName>
</protein>
<feature type="non-terminal residue" evidence="3">
    <location>
        <position position="129"/>
    </location>
</feature>
<dbReference type="Gene3D" id="3.40.50.1460">
    <property type="match status" value="1"/>
</dbReference>
<dbReference type="GO" id="GO:0005737">
    <property type="term" value="C:cytoplasm"/>
    <property type="evidence" value="ECO:0007669"/>
    <property type="project" value="TreeGrafter"/>
</dbReference>
<gene>
    <name evidence="3" type="ORF">FOMPIDRAFT_9046</name>
</gene>
<dbReference type="PANTHER" id="PTHR48104">
    <property type="entry name" value="METACASPASE-4"/>
    <property type="match status" value="1"/>
</dbReference>
<dbReference type="GO" id="GO:0004197">
    <property type="term" value="F:cysteine-type endopeptidase activity"/>
    <property type="evidence" value="ECO:0007669"/>
    <property type="project" value="InterPro"/>
</dbReference>
<evidence type="ECO:0000313" key="4">
    <source>
        <dbReference type="Proteomes" id="UP000015241"/>
    </source>
</evidence>
<proteinExistence type="inferred from homology"/>
<dbReference type="Proteomes" id="UP000015241">
    <property type="component" value="Unassembled WGS sequence"/>
</dbReference>